<protein>
    <submittedName>
        <fullName evidence="1">Uncharacterized protein</fullName>
    </submittedName>
</protein>
<evidence type="ECO:0000313" key="1">
    <source>
        <dbReference type="EMBL" id="JAD53621.1"/>
    </source>
</evidence>
<dbReference type="EMBL" id="GBRH01244274">
    <property type="protein sequence ID" value="JAD53621.1"/>
    <property type="molecule type" value="Transcribed_RNA"/>
</dbReference>
<proteinExistence type="predicted"/>
<accession>A0A0A9ARA0</accession>
<name>A0A0A9ARA0_ARUDO</name>
<dbReference type="AlphaFoldDB" id="A0A0A9ARA0"/>
<organism evidence="1">
    <name type="scientific">Arundo donax</name>
    <name type="common">Giant reed</name>
    <name type="synonym">Donax arundinaceus</name>
    <dbReference type="NCBI Taxonomy" id="35708"/>
    <lineage>
        <taxon>Eukaryota</taxon>
        <taxon>Viridiplantae</taxon>
        <taxon>Streptophyta</taxon>
        <taxon>Embryophyta</taxon>
        <taxon>Tracheophyta</taxon>
        <taxon>Spermatophyta</taxon>
        <taxon>Magnoliopsida</taxon>
        <taxon>Liliopsida</taxon>
        <taxon>Poales</taxon>
        <taxon>Poaceae</taxon>
        <taxon>PACMAD clade</taxon>
        <taxon>Arundinoideae</taxon>
        <taxon>Arundineae</taxon>
        <taxon>Arundo</taxon>
    </lineage>
</organism>
<sequence>MHSRYLILNGIKLLQSILTFGAHNYHGYLKAT</sequence>
<reference evidence="1" key="1">
    <citation type="submission" date="2014-09" db="EMBL/GenBank/DDBJ databases">
        <authorList>
            <person name="Magalhaes I.L.F."/>
            <person name="Oliveira U."/>
            <person name="Santos F.R."/>
            <person name="Vidigal T.H.D.A."/>
            <person name="Brescovit A.D."/>
            <person name="Santos A.J."/>
        </authorList>
    </citation>
    <scope>NUCLEOTIDE SEQUENCE</scope>
    <source>
        <tissue evidence="1">Shoot tissue taken approximately 20 cm above the soil surface</tissue>
    </source>
</reference>
<reference evidence="1" key="2">
    <citation type="journal article" date="2015" name="Data Brief">
        <title>Shoot transcriptome of the giant reed, Arundo donax.</title>
        <authorList>
            <person name="Barrero R.A."/>
            <person name="Guerrero F.D."/>
            <person name="Moolhuijzen P."/>
            <person name="Goolsby J.A."/>
            <person name="Tidwell J."/>
            <person name="Bellgard S.E."/>
            <person name="Bellgard M.I."/>
        </authorList>
    </citation>
    <scope>NUCLEOTIDE SEQUENCE</scope>
    <source>
        <tissue evidence="1">Shoot tissue taken approximately 20 cm above the soil surface</tissue>
    </source>
</reference>